<feature type="coiled-coil region" evidence="1">
    <location>
        <begin position="63"/>
        <end position="97"/>
    </location>
</feature>
<dbReference type="Proteomes" id="UP001151760">
    <property type="component" value="Unassembled WGS sequence"/>
</dbReference>
<reference evidence="2" key="1">
    <citation type="journal article" date="2022" name="Int. J. Mol. Sci.">
        <title>Draft Genome of Tanacetum Coccineum: Genomic Comparison of Closely Related Tanacetum-Family Plants.</title>
        <authorList>
            <person name="Yamashiro T."/>
            <person name="Shiraishi A."/>
            <person name="Nakayama K."/>
            <person name="Satake H."/>
        </authorList>
    </citation>
    <scope>NUCLEOTIDE SEQUENCE</scope>
</reference>
<dbReference type="EMBL" id="BQNB010016955">
    <property type="protein sequence ID" value="GJT57706.1"/>
    <property type="molecule type" value="Genomic_DNA"/>
</dbReference>
<organism evidence="2 3">
    <name type="scientific">Tanacetum coccineum</name>
    <dbReference type="NCBI Taxonomy" id="301880"/>
    <lineage>
        <taxon>Eukaryota</taxon>
        <taxon>Viridiplantae</taxon>
        <taxon>Streptophyta</taxon>
        <taxon>Embryophyta</taxon>
        <taxon>Tracheophyta</taxon>
        <taxon>Spermatophyta</taxon>
        <taxon>Magnoliopsida</taxon>
        <taxon>eudicotyledons</taxon>
        <taxon>Gunneridae</taxon>
        <taxon>Pentapetalae</taxon>
        <taxon>asterids</taxon>
        <taxon>campanulids</taxon>
        <taxon>Asterales</taxon>
        <taxon>Asteraceae</taxon>
        <taxon>Asteroideae</taxon>
        <taxon>Anthemideae</taxon>
        <taxon>Anthemidinae</taxon>
        <taxon>Tanacetum</taxon>
    </lineage>
</organism>
<reference evidence="2" key="2">
    <citation type="submission" date="2022-01" db="EMBL/GenBank/DDBJ databases">
        <authorList>
            <person name="Yamashiro T."/>
            <person name="Shiraishi A."/>
            <person name="Satake H."/>
            <person name="Nakayama K."/>
        </authorList>
    </citation>
    <scope>NUCLEOTIDE SEQUENCE</scope>
</reference>
<protein>
    <recommendedName>
        <fullName evidence="4">DUF641 domain-containing protein</fullName>
    </recommendedName>
</protein>
<evidence type="ECO:0000256" key="1">
    <source>
        <dbReference type="SAM" id="Coils"/>
    </source>
</evidence>
<evidence type="ECO:0000313" key="3">
    <source>
        <dbReference type="Proteomes" id="UP001151760"/>
    </source>
</evidence>
<proteinExistence type="predicted"/>
<name>A0ABQ5F305_9ASTR</name>
<sequence>MHSTNTLSMCGEGLYTYMDGSARFVGSLANSSDSLAPDVEEDHAPHNMIYGLHCYLLKDKLGYAKLKNDLVSLKSKKSLLEHEMSKLEDHLAKAQRNQNVEGSQVVKDLRFENDQILEEVSMVASLEKAKFVRDFLPSVVKKLFESEHFNQALGDLQQKAITYGRSQALHEVHGLGDSWDFKDVQDYHPEAKKLLDEAAEAFYKLKFP</sequence>
<gene>
    <name evidence="2" type="ORF">Tco_0992760</name>
</gene>
<keyword evidence="3" id="KW-1185">Reference proteome</keyword>
<keyword evidence="1" id="KW-0175">Coiled coil</keyword>
<accession>A0ABQ5F305</accession>
<comment type="caution">
    <text evidence="2">The sequence shown here is derived from an EMBL/GenBank/DDBJ whole genome shotgun (WGS) entry which is preliminary data.</text>
</comment>
<evidence type="ECO:0008006" key="4">
    <source>
        <dbReference type="Google" id="ProtNLM"/>
    </source>
</evidence>
<evidence type="ECO:0000313" key="2">
    <source>
        <dbReference type="EMBL" id="GJT57706.1"/>
    </source>
</evidence>